<dbReference type="Proteomes" id="UP001144323">
    <property type="component" value="Unassembled WGS sequence"/>
</dbReference>
<keyword evidence="6" id="KW-0808">Transferase</keyword>
<dbReference type="PRINTS" id="PR00344">
    <property type="entry name" value="BCTRLSENSOR"/>
</dbReference>
<dbReference type="CDD" id="cd00082">
    <property type="entry name" value="HisKA"/>
    <property type="match status" value="1"/>
</dbReference>
<keyword evidence="8 13" id="KW-0418">Kinase</keyword>
<dbReference type="RefSeq" id="WP_281800176.1">
    <property type="nucleotide sequence ID" value="NZ_BSEC01000001.1"/>
</dbReference>
<dbReference type="FunFam" id="1.10.287.130:FF:000008">
    <property type="entry name" value="Two-component sensor histidine kinase"/>
    <property type="match status" value="1"/>
</dbReference>
<accession>A0A9W6GRD5</accession>
<comment type="caution">
    <text evidence="13">The sequence shown here is derived from an EMBL/GenBank/DDBJ whole genome shotgun (WGS) entry which is preliminary data.</text>
</comment>
<keyword evidence="14" id="KW-1185">Reference proteome</keyword>
<evidence type="ECO:0000313" key="13">
    <source>
        <dbReference type="EMBL" id="GLI91504.1"/>
    </source>
</evidence>
<dbReference type="GO" id="GO:0004721">
    <property type="term" value="F:phosphoprotein phosphatase activity"/>
    <property type="evidence" value="ECO:0007669"/>
    <property type="project" value="TreeGrafter"/>
</dbReference>
<dbReference type="InterPro" id="IPR003661">
    <property type="entry name" value="HisK_dim/P_dom"/>
</dbReference>
<evidence type="ECO:0000259" key="12">
    <source>
        <dbReference type="PROSITE" id="PS50109"/>
    </source>
</evidence>
<dbReference type="Gene3D" id="3.30.565.10">
    <property type="entry name" value="Histidine kinase-like ATPase, C-terminal domain"/>
    <property type="match status" value="1"/>
</dbReference>
<dbReference type="Gene3D" id="3.30.450.20">
    <property type="entry name" value="PAS domain"/>
    <property type="match status" value="1"/>
</dbReference>
<dbReference type="PROSITE" id="PS50109">
    <property type="entry name" value="HIS_KIN"/>
    <property type="match status" value="1"/>
</dbReference>
<dbReference type="SMART" id="SM00388">
    <property type="entry name" value="HisKA"/>
    <property type="match status" value="1"/>
</dbReference>
<dbReference type="SUPFAM" id="SSF55785">
    <property type="entry name" value="PYP-like sensor domain (PAS domain)"/>
    <property type="match status" value="1"/>
</dbReference>
<dbReference type="InterPro" id="IPR050351">
    <property type="entry name" value="BphY/WalK/GraS-like"/>
</dbReference>
<keyword evidence="5" id="KW-0597">Phosphoprotein</keyword>
<keyword evidence="11" id="KW-0472">Membrane</keyword>
<dbReference type="Pfam" id="PF02518">
    <property type="entry name" value="HATPase_c"/>
    <property type="match status" value="1"/>
</dbReference>
<dbReference type="InterPro" id="IPR035965">
    <property type="entry name" value="PAS-like_dom_sf"/>
</dbReference>
<evidence type="ECO:0000256" key="9">
    <source>
        <dbReference type="ARBA" id="ARBA00022840"/>
    </source>
</evidence>
<evidence type="ECO:0000256" key="5">
    <source>
        <dbReference type="ARBA" id="ARBA00022553"/>
    </source>
</evidence>
<dbReference type="FunFam" id="3.30.565.10:FF:000006">
    <property type="entry name" value="Sensor histidine kinase WalK"/>
    <property type="match status" value="1"/>
</dbReference>
<dbReference type="CDD" id="cd00075">
    <property type="entry name" value="HATPase"/>
    <property type="match status" value="1"/>
</dbReference>
<evidence type="ECO:0000256" key="3">
    <source>
        <dbReference type="ARBA" id="ARBA00012438"/>
    </source>
</evidence>
<dbReference type="InterPro" id="IPR005467">
    <property type="entry name" value="His_kinase_dom"/>
</dbReference>
<evidence type="ECO:0000256" key="11">
    <source>
        <dbReference type="ARBA" id="ARBA00023136"/>
    </source>
</evidence>
<evidence type="ECO:0000256" key="4">
    <source>
        <dbReference type="ARBA" id="ARBA00022475"/>
    </source>
</evidence>
<evidence type="ECO:0000256" key="6">
    <source>
        <dbReference type="ARBA" id="ARBA00022679"/>
    </source>
</evidence>
<evidence type="ECO:0000256" key="1">
    <source>
        <dbReference type="ARBA" id="ARBA00000085"/>
    </source>
</evidence>
<evidence type="ECO:0000256" key="7">
    <source>
        <dbReference type="ARBA" id="ARBA00022741"/>
    </source>
</evidence>
<keyword evidence="4" id="KW-1003">Cell membrane</keyword>
<sequence>MQPQPKWPSEEMLGPVIGALADPVFVIDAETHALAFNAAARQLAPALRVGEPLSRSLRSPDMLDAAMRVVAGGEAEKAAWVERLPVERWFEAHIAPVRFPGFRTAAMISLRDLTEAHRVERMRVDFVANASHELRTPLASLLGFVETLQGPAKNDEKARDRFLSIMREQAQRMARLIDDLLSLSRIEQHMHVRPVEAIDLTVLVAHIVDTLTPMADEGGAPIALDLEPNVIVPGDHDELARVIENLVENAIKYGCAEEGRPVEISLARVGASAVFSVRDHGPGIPAEHIPRLTERFYRVDAGKSRAKGGTGLGLAIVKHILLRHRGRLAIESSLGEGSLFRVTLPV</sequence>
<dbReference type="GO" id="GO:0005886">
    <property type="term" value="C:plasma membrane"/>
    <property type="evidence" value="ECO:0007669"/>
    <property type="project" value="UniProtKB-SubCell"/>
</dbReference>
<keyword evidence="7" id="KW-0547">Nucleotide-binding</keyword>
<dbReference type="InterPro" id="IPR003594">
    <property type="entry name" value="HATPase_dom"/>
</dbReference>
<dbReference type="GO" id="GO:0000155">
    <property type="term" value="F:phosphorelay sensor kinase activity"/>
    <property type="evidence" value="ECO:0007669"/>
    <property type="project" value="InterPro"/>
</dbReference>
<dbReference type="Pfam" id="PF00512">
    <property type="entry name" value="HisKA"/>
    <property type="match status" value="1"/>
</dbReference>
<dbReference type="SUPFAM" id="SSF47384">
    <property type="entry name" value="Homodimeric domain of signal transducing histidine kinase"/>
    <property type="match status" value="1"/>
</dbReference>
<dbReference type="SUPFAM" id="SSF55874">
    <property type="entry name" value="ATPase domain of HSP90 chaperone/DNA topoisomerase II/histidine kinase"/>
    <property type="match status" value="1"/>
</dbReference>
<protein>
    <recommendedName>
        <fullName evidence="3">histidine kinase</fullName>
        <ecNumber evidence="3">2.7.13.3</ecNumber>
    </recommendedName>
</protein>
<dbReference type="SMART" id="SM00387">
    <property type="entry name" value="HATPase_c"/>
    <property type="match status" value="1"/>
</dbReference>
<dbReference type="EMBL" id="BSEC01000001">
    <property type="protein sequence ID" value="GLI91504.1"/>
    <property type="molecule type" value="Genomic_DNA"/>
</dbReference>
<comment type="catalytic activity">
    <reaction evidence="1">
        <text>ATP + protein L-histidine = ADP + protein N-phospho-L-histidine.</text>
        <dbReference type="EC" id="2.7.13.3"/>
    </reaction>
</comment>
<feature type="domain" description="Histidine kinase" evidence="12">
    <location>
        <begin position="129"/>
        <end position="346"/>
    </location>
</feature>
<keyword evidence="10" id="KW-0902">Two-component regulatory system</keyword>
<dbReference type="GO" id="GO:0005524">
    <property type="term" value="F:ATP binding"/>
    <property type="evidence" value="ECO:0007669"/>
    <property type="project" value="UniProtKB-KW"/>
</dbReference>
<dbReference type="AlphaFoldDB" id="A0A9W6GRD5"/>
<dbReference type="PANTHER" id="PTHR45453:SF1">
    <property type="entry name" value="PHOSPHATE REGULON SENSOR PROTEIN PHOR"/>
    <property type="match status" value="1"/>
</dbReference>
<name>A0A9W6GRD5_9HYPH</name>
<evidence type="ECO:0000256" key="10">
    <source>
        <dbReference type="ARBA" id="ARBA00023012"/>
    </source>
</evidence>
<evidence type="ECO:0000256" key="2">
    <source>
        <dbReference type="ARBA" id="ARBA00004236"/>
    </source>
</evidence>
<organism evidence="13 14">
    <name type="scientific">Methylocystis echinoides</name>
    <dbReference type="NCBI Taxonomy" id="29468"/>
    <lineage>
        <taxon>Bacteria</taxon>
        <taxon>Pseudomonadati</taxon>
        <taxon>Pseudomonadota</taxon>
        <taxon>Alphaproteobacteria</taxon>
        <taxon>Hyphomicrobiales</taxon>
        <taxon>Methylocystaceae</taxon>
        <taxon>Methylocystis</taxon>
    </lineage>
</organism>
<proteinExistence type="predicted"/>
<keyword evidence="9" id="KW-0067">ATP-binding</keyword>
<dbReference type="InterPro" id="IPR036890">
    <property type="entry name" value="HATPase_C_sf"/>
</dbReference>
<dbReference type="Gene3D" id="1.10.287.130">
    <property type="match status" value="1"/>
</dbReference>
<comment type="subcellular location">
    <subcellularLocation>
        <location evidence="2">Cell membrane</location>
    </subcellularLocation>
</comment>
<reference evidence="13" key="1">
    <citation type="journal article" date="2023" name="Int. J. Syst. Evol. Microbiol.">
        <title>Methylocystis iwaonis sp. nov., a type II methane-oxidizing bacterium from surface soil of a rice paddy field in Japan, and emended description of the genus Methylocystis (ex Whittenbury et al. 1970) Bowman et al. 1993.</title>
        <authorList>
            <person name="Kaise H."/>
            <person name="Sawadogo J.B."/>
            <person name="Alam M.S."/>
            <person name="Ueno C."/>
            <person name="Dianou D."/>
            <person name="Shinjo R."/>
            <person name="Asakawa S."/>
        </authorList>
    </citation>
    <scope>NUCLEOTIDE SEQUENCE</scope>
    <source>
        <strain evidence="13">LMG27198</strain>
    </source>
</reference>
<evidence type="ECO:0000313" key="14">
    <source>
        <dbReference type="Proteomes" id="UP001144323"/>
    </source>
</evidence>
<dbReference type="PANTHER" id="PTHR45453">
    <property type="entry name" value="PHOSPHATE REGULON SENSOR PROTEIN PHOR"/>
    <property type="match status" value="1"/>
</dbReference>
<dbReference type="EC" id="2.7.13.3" evidence="3"/>
<dbReference type="InterPro" id="IPR036097">
    <property type="entry name" value="HisK_dim/P_sf"/>
</dbReference>
<dbReference type="InterPro" id="IPR004358">
    <property type="entry name" value="Sig_transdc_His_kin-like_C"/>
</dbReference>
<gene>
    <name evidence="13" type="primary">phoR</name>
    <name evidence="13" type="ORF">LMG27198_04960</name>
</gene>
<dbReference type="GO" id="GO:0016036">
    <property type="term" value="P:cellular response to phosphate starvation"/>
    <property type="evidence" value="ECO:0007669"/>
    <property type="project" value="TreeGrafter"/>
</dbReference>
<evidence type="ECO:0000256" key="8">
    <source>
        <dbReference type="ARBA" id="ARBA00022777"/>
    </source>
</evidence>